<dbReference type="PANTHER" id="PTHR46481">
    <property type="entry name" value="ZINC FINGER BED DOMAIN-CONTAINING PROTEIN 4"/>
    <property type="match status" value="1"/>
</dbReference>
<comment type="subunit">
    <text evidence="2">Homodimer.</text>
</comment>
<evidence type="ECO:0000256" key="8">
    <source>
        <dbReference type="ARBA" id="ARBA00023163"/>
    </source>
</evidence>
<dbReference type="InterPro" id="IPR036236">
    <property type="entry name" value="Znf_C2H2_sf"/>
</dbReference>
<evidence type="ECO:0000256" key="2">
    <source>
        <dbReference type="ARBA" id="ARBA00011738"/>
    </source>
</evidence>
<dbReference type="GO" id="GO:0008270">
    <property type="term" value="F:zinc ion binding"/>
    <property type="evidence" value="ECO:0007669"/>
    <property type="project" value="UniProtKB-KW"/>
</dbReference>
<dbReference type="SUPFAM" id="SSF57667">
    <property type="entry name" value="beta-beta-alpha zinc fingers"/>
    <property type="match status" value="1"/>
</dbReference>
<evidence type="ECO:0000256" key="10">
    <source>
        <dbReference type="PROSITE-ProRule" id="PRU00027"/>
    </source>
</evidence>
<dbReference type="PROSITE" id="PS50808">
    <property type="entry name" value="ZF_BED"/>
    <property type="match status" value="1"/>
</dbReference>
<evidence type="ECO:0000313" key="14">
    <source>
        <dbReference type="Proteomes" id="UP001054252"/>
    </source>
</evidence>
<feature type="compositionally biased region" description="Polar residues" evidence="11">
    <location>
        <begin position="37"/>
        <end position="60"/>
    </location>
</feature>
<keyword evidence="6" id="KW-0805">Transcription regulation</keyword>
<evidence type="ECO:0000256" key="6">
    <source>
        <dbReference type="ARBA" id="ARBA00023015"/>
    </source>
</evidence>
<comment type="subcellular location">
    <subcellularLocation>
        <location evidence="1">Nucleus</location>
    </subcellularLocation>
</comment>
<keyword evidence="14" id="KW-1185">Reference proteome</keyword>
<organism evidence="13 14">
    <name type="scientific">Rubroshorea leprosula</name>
    <dbReference type="NCBI Taxonomy" id="152421"/>
    <lineage>
        <taxon>Eukaryota</taxon>
        <taxon>Viridiplantae</taxon>
        <taxon>Streptophyta</taxon>
        <taxon>Embryophyta</taxon>
        <taxon>Tracheophyta</taxon>
        <taxon>Spermatophyta</taxon>
        <taxon>Magnoliopsida</taxon>
        <taxon>eudicotyledons</taxon>
        <taxon>Gunneridae</taxon>
        <taxon>Pentapetalae</taxon>
        <taxon>rosids</taxon>
        <taxon>malvids</taxon>
        <taxon>Malvales</taxon>
        <taxon>Dipterocarpaceae</taxon>
        <taxon>Rubroshorea</taxon>
    </lineage>
</organism>
<dbReference type="GO" id="GO:0005634">
    <property type="term" value="C:nucleus"/>
    <property type="evidence" value="ECO:0007669"/>
    <property type="project" value="UniProtKB-SubCell"/>
</dbReference>
<dbReference type="Proteomes" id="UP001054252">
    <property type="component" value="Unassembled WGS sequence"/>
</dbReference>
<protein>
    <recommendedName>
        <fullName evidence="12">BED-type domain-containing protein</fullName>
    </recommendedName>
</protein>
<dbReference type="Pfam" id="PF02892">
    <property type="entry name" value="zf-BED"/>
    <property type="match status" value="1"/>
</dbReference>
<evidence type="ECO:0000313" key="13">
    <source>
        <dbReference type="EMBL" id="GKV13316.1"/>
    </source>
</evidence>
<keyword evidence="7" id="KW-0238">DNA-binding</keyword>
<dbReference type="InterPro" id="IPR052035">
    <property type="entry name" value="ZnF_BED_domain_contain"/>
</dbReference>
<dbReference type="SMART" id="SM00614">
    <property type="entry name" value="ZnF_BED"/>
    <property type="match status" value="1"/>
</dbReference>
<evidence type="ECO:0000259" key="12">
    <source>
        <dbReference type="PROSITE" id="PS50808"/>
    </source>
</evidence>
<feature type="region of interest" description="Disordered" evidence="11">
    <location>
        <begin position="19"/>
        <end position="73"/>
    </location>
</feature>
<gene>
    <name evidence="13" type="ORF">SLEP1_g24343</name>
</gene>
<dbReference type="AlphaFoldDB" id="A0AAV5JQU3"/>
<keyword evidence="4 10" id="KW-0863">Zinc-finger</keyword>
<keyword evidence="9" id="KW-0539">Nucleus</keyword>
<dbReference type="GO" id="GO:0003677">
    <property type="term" value="F:DNA binding"/>
    <property type="evidence" value="ECO:0007669"/>
    <property type="project" value="UniProtKB-KW"/>
</dbReference>
<accession>A0AAV5JQU3</accession>
<dbReference type="InterPro" id="IPR025525">
    <property type="entry name" value="hAT-like_transposase_RNase-H"/>
</dbReference>
<dbReference type="EMBL" id="BPVZ01000038">
    <property type="protein sequence ID" value="GKV13316.1"/>
    <property type="molecule type" value="Genomic_DNA"/>
</dbReference>
<evidence type="ECO:0000256" key="11">
    <source>
        <dbReference type="SAM" id="MobiDB-lite"/>
    </source>
</evidence>
<comment type="caution">
    <text evidence="13">The sequence shown here is derived from an EMBL/GenBank/DDBJ whole genome shotgun (WGS) entry which is preliminary data.</text>
</comment>
<dbReference type="PANTHER" id="PTHR46481:SF8">
    <property type="entry name" value="ZINC FINGER BED DOMAIN-CONTAINING PROTEIN RICESLEEPER 1-LIKE"/>
    <property type="match status" value="1"/>
</dbReference>
<dbReference type="InterPro" id="IPR008906">
    <property type="entry name" value="HATC_C_dom"/>
</dbReference>
<evidence type="ECO:0000256" key="3">
    <source>
        <dbReference type="ARBA" id="ARBA00022723"/>
    </source>
</evidence>
<evidence type="ECO:0000256" key="7">
    <source>
        <dbReference type="ARBA" id="ARBA00023125"/>
    </source>
</evidence>
<feature type="compositionally biased region" description="Basic and acidic residues" evidence="11">
    <location>
        <begin position="61"/>
        <end position="72"/>
    </location>
</feature>
<dbReference type="GO" id="GO:0046983">
    <property type="term" value="F:protein dimerization activity"/>
    <property type="evidence" value="ECO:0007669"/>
    <property type="project" value="InterPro"/>
</dbReference>
<dbReference type="Pfam" id="PF05699">
    <property type="entry name" value="Dimer_Tnp_hAT"/>
    <property type="match status" value="1"/>
</dbReference>
<keyword evidence="5" id="KW-0862">Zinc</keyword>
<evidence type="ECO:0000256" key="5">
    <source>
        <dbReference type="ARBA" id="ARBA00022833"/>
    </source>
</evidence>
<evidence type="ECO:0000256" key="4">
    <source>
        <dbReference type="ARBA" id="ARBA00022771"/>
    </source>
</evidence>
<dbReference type="Pfam" id="PF14372">
    <property type="entry name" value="hAT-like_RNase-H"/>
    <property type="match status" value="1"/>
</dbReference>
<dbReference type="InterPro" id="IPR012337">
    <property type="entry name" value="RNaseH-like_sf"/>
</dbReference>
<keyword evidence="8" id="KW-0804">Transcription</keyword>
<dbReference type="InterPro" id="IPR003656">
    <property type="entry name" value="Znf_BED"/>
</dbReference>
<proteinExistence type="predicted"/>
<evidence type="ECO:0000256" key="9">
    <source>
        <dbReference type="ARBA" id="ARBA00023242"/>
    </source>
</evidence>
<keyword evidence="3" id="KW-0479">Metal-binding</keyword>
<dbReference type="SUPFAM" id="SSF53098">
    <property type="entry name" value="Ribonuclease H-like"/>
    <property type="match status" value="1"/>
</dbReference>
<evidence type="ECO:0000256" key="1">
    <source>
        <dbReference type="ARBA" id="ARBA00004123"/>
    </source>
</evidence>
<reference evidence="13 14" key="1">
    <citation type="journal article" date="2021" name="Commun. Biol.">
        <title>The genome of Shorea leprosula (Dipterocarpaceae) highlights the ecological relevance of drought in aseasonal tropical rainforests.</title>
        <authorList>
            <person name="Ng K.K.S."/>
            <person name="Kobayashi M.J."/>
            <person name="Fawcett J.A."/>
            <person name="Hatakeyama M."/>
            <person name="Paape T."/>
            <person name="Ng C.H."/>
            <person name="Ang C.C."/>
            <person name="Tnah L.H."/>
            <person name="Lee C.T."/>
            <person name="Nishiyama T."/>
            <person name="Sese J."/>
            <person name="O'Brien M.J."/>
            <person name="Copetti D."/>
            <person name="Mohd Noor M.I."/>
            <person name="Ong R.C."/>
            <person name="Putra M."/>
            <person name="Sireger I.Z."/>
            <person name="Indrioko S."/>
            <person name="Kosugi Y."/>
            <person name="Izuno A."/>
            <person name="Isagi Y."/>
            <person name="Lee S.L."/>
            <person name="Shimizu K.K."/>
        </authorList>
    </citation>
    <scope>NUCLEOTIDE SEQUENCE [LARGE SCALE GENOMIC DNA]</scope>
    <source>
        <strain evidence="13">214</strain>
    </source>
</reference>
<name>A0AAV5JQU3_9ROSI</name>
<sequence>MDESEGCFPKEFFEFDNLEVETMPKPSKKRKGVATSPKATQKEATTASAVAPEQTPTNAAHSDEEGLQLEKRKPTRAPSWVWEHFTKKEIKGASKAICNYCGTNYSFRSSKNGTSTMSNHLRVQCRKFPKERDPKQKVLSFQPKTKESEEKVGYNLTAVAFDKEASRLAFARMIVVDELTFRFAEGDGFRYFMSITQPLFQVPSRITTTRDVSKLYITEKKKVKRYNDWTYHKRIIGFCQIIDHKGETIGKALESKLSEWGIEKVFAITVDNATSNDIAVAYLRKKIRDWGGSVLNGELLHMRCCAHILNLIVNEGLKNLHDSILKIRNAIRYVRASPSRMQRFKGCVEREKIQCKSLVCLDVSTRWNSTYLMLEAALKFQKAFERLHDTDGLYLMEFSFGENVSERKKGPPEFEDWENAEKIIKFLKVFYDATVRISGSTHVTSHMYFHDFSTILNLLNKWSGSNDPLFSTIAEKMREKHEKYWGAASNMNVLIFIACVLDPRYKLSFVEFVFGKLYDRITVETLSYKVKSTLNKMFEEYCTLGGFMDEDNSNSNRPSSQGKDDEAINDDFSMFADLYEEKMSMENEEDGKNEVDLYLAEDKEKKSDKFHILNWWKVNSSRYPILSLIARDVFAVPMSTVASESAFSTGGRVLDPYRSSLSPKTVEILICTQNWFRSTPLLEKMETQEVADEIEQGGQTRCKIACHVGMRQSHFATRCSLQTAVNSS</sequence>
<feature type="domain" description="BED-type" evidence="12">
    <location>
        <begin position="76"/>
        <end position="132"/>
    </location>
</feature>